<reference evidence="2" key="1">
    <citation type="submission" date="2015-11" db="EMBL/GenBank/DDBJ databases">
        <title>De novo transcriptome assembly of four potential Pierce s Disease insect vectors from Arizona vineyards.</title>
        <authorList>
            <person name="Tassone E.E."/>
        </authorList>
    </citation>
    <scope>NUCLEOTIDE SEQUENCE</scope>
</reference>
<feature type="region of interest" description="Disordered" evidence="1">
    <location>
        <begin position="43"/>
        <end position="68"/>
    </location>
</feature>
<dbReference type="EMBL" id="GEBQ01013416">
    <property type="protein sequence ID" value="JAT26561.1"/>
    <property type="molecule type" value="Transcribed_RNA"/>
</dbReference>
<organism evidence="2">
    <name type="scientific">Graphocephala atropunctata</name>
    <dbReference type="NCBI Taxonomy" id="36148"/>
    <lineage>
        <taxon>Eukaryota</taxon>
        <taxon>Metazoa</taxon>
        <taxon>Ecdysozoa</taxon>
        <taxon>Arthropoda</taxon>
        <taxon>Hexapoda</taxon>
        <taxon>Insecta</taxon>
        <taxon>Pterygota</taxon>
        <taxon>Neoptera</taxon>
        <taxon>Paraneoptera</taxon>
        <taxon>Hemiptera</taxon>
        <taxon>Auchenorrhyncha</taxon>
        <taxon>Membracoidea</taxon>
        <taxon>Cicadellidae</taxon>
        <taxon>Cicadellinae</taxon>
        <taxon>Cicadellini</taxon>
        <taxon>Graphocephala</taxon>
    </lineage>
</organism>
<dbReference type="AlphaFoldDB" id="A0A1B6LS79"/>
<feature type="compositionally biased region" description="Low complexity" evidence="1">
    <location>
        <begin position="75"/>
        <end position="87"/>
    </location>
</feature>
<name>A0A1B6LS79_9HEMI</name>
<accession>A0A1B6LS79</accession>
<feature type="non-terminal residue" evidence="2">
    <location>
        <position position="1"/>
    </location>
</feature>
<feature type="region of interest" description="Disordered" evidence="1">
    <location>
        <begin position="75"/>
        <end position="94"/>
    </location>
</feature>
<feature type="non-terminal residue" evidence="2">
    <location>
        <position position="109"/>
    </location>
</feature>
<evidence type="ECO:0000313" key="2">
    <source>
        <dbReference type="EMBL" id="JAT26561.1"/>
    </source>
</evidence>
<gene>
    <name evidence="2" type="ORF">g.48515</name>
</gene>
<proteinExistence type="predicted"/>
<feature type="compositionally biased region" description="Polar residues" evidence="1">
    <location>
        <begin position="43"/>
        <end position="58"/>
    </location>
</feature>
<sequence>TGNEKWVAYTTPESKQQYMEWQHSSSPRKVKFQAFSTEKTKNCTSRSAGLSISGGTSTTHEREQTQSNGSIMASVASQQMQAHSAHAPNVNHRPVAALFKNGTYFKNTP</sequence>
<protein>
    <submittedName>
        <fullName evidence="2">Uncharacterized protein</fullName>
    </submittedName>
</protein>
<evidence type="ECO:0000256" key="1">
    <source>
        <dbReference type="SAM" id="MobiDB-lite"/>
    </source>
</evidence>